<evidence type="ECO:0000313" key="1">
    <source>
        <dbReference type="EMBL" id="JAB75485.1"/>
    </source>
</evidence>
<dbReference type="EMBL" id="GANP01008983">
    <property type="protein sequence ID" value="JAB75485.1"/>
    <property type="molecule type" value="mRNA"/>
</dbReference>
<dbReference type="AlphaFoldDB" id="V5GY87"/>
<accession>V5GY87</accession>
<protein>
    <submittedName>
        <fullName evidence="1">Uncharacterized protein</fullName>
    </submittedName>
</protein>
<reference evidence="1" key="1">
    <citation type="journal article" date="2015" name="Sci. Rep.">
        <title>Tissue- and time-dependent transcription in Ixodes ricinus salivary glands and midguts when blood feeding on the vertebrate host.</title>
        <authorList>
            <person name="Kotsyfakis M."/>
            <person name="Schwarz A."/>
            <person name="Erhart J."/>
            <person name="Ribeiro J.M."/>
        </authorList>
    </citation>
    <scope>NUCLEOTIDE SEQUENCE</scope>
    <source>
        <tissue evidence="1">Salivary gland and midgut</tissue>
    </source>
</reference>
<organism evidence="1">
    <name type="scientific">Ixodes ricinus</name>
    <name type="common">Common tick</name>
    <name type="synonym">Acarus ricinus</name>
    <dbReference type="NCBI Taxonomy" id="34613"/>
    <lineage>
        <taxon>Eukaryota</taxon>
        <taxon>Metazoa</taxon>
        <taxon>Ecdysozoa</taxon>
        <taxon>Arthropoda</taxon>
        <taxon>Chelicerata</taxon>
        <taxon>Arachnida</taxon>
        <taxon>Acari</taxon>
        <taxon>Parasitiformes</taxon>
        <taxon>Ixodida</taxon>
        <taxon>Ixodoidea</taxon>
        <taxon>Ixodidae</taxon>
        <taxon>Ixodinae</taxon>
        <taxon>Ixodes</taxon>
    </lineage>
</organism>
<sequence length="128" mass="14230">MTPQEAPMPTLTKPFCSPPKTTLHNGESIATECTHFCNNGSSYIRYKYNVRDGLKCKKSYWTVGTCQNGTCSGEYNDEDECSRKRLAVFEEVNVDENCTLTCKNGSIIPLENGTMCAFRTTGPTHSIL</sequence>
<name>V5GY87_IXORI</name>
<proteinExistence type="evidence at transcript level"/>